<reference evidence="3" key="1">
    <citation type="journal article" date="2020" name="bioRxiv">
        <title>Comparative genomics of Chlamydomonas.</title>
        <authorList>
            <person name="Craig R.J."/>
            <person name="Hasan A.R."/>
            <person name="Ness R.W."/>
            <person name="Keightley P.D."/>
        </authorList>
    </citation>
    <scope>NUCLEOTIDE SEQUENCE</scope>
    <source>
        <strain evidence="3">CCAP 11/70</strain>
    </source>
</reference>
<sequence>MPSPPPKPVGADPPSPKRSRPPRKPRRPPARPKRPPPVPSRFPPPTPAPKPKPSPSPAALRSPYPGPPCGGVARSCEVPCGTGADAFCPAGDGCVKARCATTGLMRWTLSWDRADVDVDLVVATPSGAAVSYLNDGRGSSTVPGGNGLGSADGGSPLATDGAQLEVDSADGGPESVYWPAEAEQAEDGSGPMPLLRPPAGTYSVCVVVVEGLAAGAAPLTVEIEGAAPAGAGAAALDVSYNRTFTSYRDDRSDVLYSYCNASHPGFLSSSQRCVDGVCEPTCAGRACPAGSACLPAAYLGASPEAPVGSDPVCVQRCGGAVCGLGQACFESSCVTNGRLRFTLTWDRVGDCDLMLTTPFGNLITWLSPRNAYTDFGSFEYVGISPDSDTGRGPENAFWVAAAGQPPAGAYKVCAVPRSPVLRGPGRAVTATATAFGADPLRPLSASARATIETAAAPTNPDTGLPDPSVPPFNDTFCDERSPGFVGSFDFCPGGNCTTTCGGRVCAAGESCIVGQCRARCGSQYTVCDAGQTCVQSSCTVLDAPLRFVLTWNASGDVDADTVVQTPSGRVLYYVDNRDSLGVPTPGQPSASAVGPRSDWGRLVPSGLGLESTYWRPSESSAGAAPRGPYFLCTVVPAPLAVTLTLVAPTAAGGAQLPAATQFVPGGQARMTSLSYNGVPYTELSYTVTLSPGNGSAGGTAGYRQCKPGMPGYIGRLDWCPPASAANPAGPCPAQPSCGVPLGGAAPPPSPGSGRSPVVSRTEGSTSPSSSSNATTASANVCALLPSPMAPTSPLAQATCVDRSAWSGPACSGPCGPEWCRPGSGEVCVPASVLGGLASGPGCLLTWLQVGLAWDRTGGYAGSFDLVLSTPTGRVVSRYNANASAGADGAELALDPGTGAPAAFWRRAASVFAPPLPLPPSGPYHVCTVPTGVPASAVSVAAVVAGPAASLLTTLRGTAAAGVRDGTSGHASCAPGAPGYLGQFSWCPTPEVSGSSAPCPTAQACGSLAPGCNSTASQVCAQLPPGSDGPSPSNNNTNTTAPQPFCATPCGASRAFCTGATPACVAGECVATVTPTAPLLWFQLSWTEAPPGGVDVVVQTPSGRVVSVANAGPSLRTDWGRLEAAGGSRVAAVVWPAGGNASRSPPAGPYFVCAVLKSAPAAGAGGVDVALAAVGRSGGVNATAAASLTLVDPSGYRLCNPSSPGFVATVRYCPTPAPAGSGPCPTTPSCGAAGACAAGTACTDQPEWEGPQCAAACSPYAGELGDGAAATPPPAFEIDIGHRRRHRRLMAAHSPPPPPFGAAQLVPSYCRTDQTCLHLQGWNDEGNPVHAATCARVGRLSLVLSWAVDGPMALLVRTPGGKLLTPASTTPSAATDWGAYDAASGTGAPWAGVSWAAGGPAAPLGTYFVCGVPQASFMPPLLATVTATAPAPAGGGGGVGGTTSLTLTATLRDSGSSASSCTEQSPGFVAAVTWCAPTAGAAPRLCSIRTAQPPGGSGSPACSSATCPPAPAPAPSGSPGAGALPSVPAPVRSCVDGVCRWRCGAAPFDFCAAGQACGSDGRCMAAAGRRRAAEEEGPGLGEGEAQDGEGEERERAGGFGL</sequence>
<feature type="compositionally biased region" description="Basic residues" evidence="2">
    <location>
        <begin position="17"/>
        <end position="34"/>
    </location>
</feature>
<proteinExistence type="predicted"/>
<organism evidence="3 4">
    <name type="scientific">Edaphochlamys debaryana</name>
    <dbReference type="NCBI Taxonomy" id="47281"/>
    <lineage>
        <taxon>Eukaryota</taxon>
        <taxon>Viridiplantae</taxon>
        <taxon>Chlorophyta</taxon>
        <taxon>core chlorophytes</taxon>
        <taxon>Chlorophyceae</taxon>
        <taxon>CS clade</taxon>
        <taxon>Chlamydomonadales</taxon>
        <taxon>Chlamydomonadales incertae sedis</taxon>
        <taxon>Edaphochlamys</taxon>
    </lineage>
</organism>
<name>A0A836BTU2_9CHLO</name>
<accession>A0A836BTU2</accession>
<protein>
    <submittedName>
        <fullName evidence="3">Uncharacterized protein</fullName>
    </submittedName>
</protein>
<dbReference type="PANTHER" id="PTHR13037">
    <property type="entry name" value="FORMIN"/>
    <property type="match status" value="1"/>
</dbReference>
<feature type="compositionally biased region" description="Low complexity" evidence="2">
    <location>
        <begin position="751"/>
        <end position="773"/>
    </location>
</feature>
<evidence type="ECO:0000313" key="3">
    <source>
        <dbReference type="EMBL" id="KAG2488710.1"/>
    </source>
</evidence>
<evidence type="ECO:0000313" key="4">
    <source>
        <dbReference type="Proteomes" id="UP000612055"/>
    </source>
</evidence>
<dbReference type="OrthoDB" id="10035362at2759"/>
<feature type="region of interest" description="Disordered" evidence="2">
    <location>
        <begin position="138"/>
        <end position="175"/>
    </location>
</feature>
<dbReference type="EMBL" id="JAEHOE010000080">
    <property type="protein sequence ID" value="KAG2488710.1"/>
    <property type="molecule type" value="Genomic_DNA"/>
</dbReference>
<gene>
    <name evidence="3" type="ORF">HYH03_012710</name>
</gene>
<dbReference type="PANTHER" id="PTHR13037:SF24">
    <property type="entry name" value="POLYCOMB PROTEIN PCL-RELATED"/>
    <property type="match status" value="1"/>
</dbReference>
<dbReference type="Proteomes" id="UP000612055">
    <property type="component" value="Unassembled WGS sequence"/>
</dbReference>
<feature type="compositionally biased region" description="Pro residues" evidence="2">
    <location>
        <begin position="35"/>
        <end position="56"/>
    </location>
</feature>
<keyword evidence="1" id="KW-0945">Host-virus interaction</keyword>
<feature type="compositionally biased region" description="Basic and acidic residues" evidence="2">
    <location>
        <begin position="1591"/>
        <end position="1600"/>
    </location>
</feature>
<feature type="region of interest" description="Disordered" evidence="2">
    <location>
        <begin position="742"/>
        <end position="773"/>
    </location>
</feature>
<comment type="caution">
    <text evidence="3">The sequence shown here is derived from an EMBL/GenBank/DDBJ whole genome shotgun (WGS) entry which is preliminary data.</text>
</comment>
<feature type="region of interest" description="Disordered" evidence="2">
    <location>
        <begin position="1496"/>
        <end position="1523"/>
    </location>
</feature>
<evidence type="ECO:0000256" key="2">
    <source>
        <dbReference type="SAM" id="MobiDB-lite"/>
    </source>
</evidence>
<keyword evidence="4" id="KW-1185">Reference proteome</keyword>
<evidence type="ECO:0000256" key="1">
    <source>
        <dbReference type="ARBA" id="ARBA00022581"/>
    </source>
</evidence>
<feature type="compositionally biased region" description="Pro residues" evidence="2">
    <location>
        <begin position="1"/>
        <end position="16"/>
    </location>
</feature>
<feature type="region of interest" description="Disordered" evidence="2">
    <location>
        <begin position="1567"/>
        <end position="1600"/>
    </location>
</feature>
<feature type="region of interest" description="Disordered" evidence="2">
    <location>
        <begin position="1"/>
        <end position="62"/>
    </location>
</feature>